<dbReference type="InterPro" id="IPR050879">
    <property type="entry name" value="Acyltransferase_3"/>
</dbReference>
<keyword evidence="4" id="KW-1185">Reference proteome</keyword>
<feature type="transmembrane region" description="Helical" evidence="1">
    <location>
        <begin position="305"/>
        <end position="327"/>
    </location>
</feature>
<keyword evidence="1" id="KW-0812">Transmembrane</keyword>
<feature type="transmembrane region" description="Helical" evidence="1">
    <location>
        <begin position="246"/>
        <end position="269"/>
    </location>
</feature>
<keyword evidence="1" id="KW-0472">Membrane</keyword>
<name>A0ABV9BWW4_9GAMM</name>
<dbReference type="EMBL" id="JBHSGA010000003">
    <property type="protein sequence ID" value="MFC4525143.1"/>
    <property type="molecule type" value="Genomic_DNA"/>
</dbReference>
<feature type="domain" description="Acyltransferase 3" evidence="2">
    <location>
        <begin position="47"/>
        <end position="394"/>
    </location>
</feature>
<dbReference type="InterPro" id="IPR002656">
    <property type="entry name" value="Acyl_transf_3_dom"/>
</dbReference>
<keyword evidence="3" id="KW-0808">Transferase</keyword>
<sequence>MSATSAASDERRQAAVASRALTAPVYRLQKSLFFPAISGKSPMHRLPGLDLLRAVAIVSVLCTHAWIVGGMGYGFGWIEEYGWMGVDLFFVLSGYLIGRQVLVRYKRGEGVDLPAFYRQRAYRILPAYVAVVALYFLFPGLREQEAIQPLWQFLTFTMNLFVDQSAMHAFSSAWSLCVEEHFYLIFPVAVLFVAPLARAKRVTGMLLLALVLAGLTWRGFAWWQSAAAPVAGSGAWEMDGRRYMELIYYPTYARLDGLLFGIGLAILSVYPTSPWERLQRYPNLLALLGFTIVLFAAWIFRDILTFAACVFGFPILSAGLALIVAAAASPAGLLARMRLPGTAWLAATSYSIYLSHKAMLKLASKHLPDGLNHHGILTFLCCLLVAITAAALLHYLVERPFLLLRDQRRHKGMPSPVVEAGGV</sequence>
<dbReference type="RefSeq" id="WP_266149949.1">
    <property type="nucleotide sequence ID" value="NZ_CP064028.1"/>
</dbReference>
<organism evidence="3 4">
    <name type="scientific">Dyella halodurans</name>
    <dbReference type="NCBI Taxonomy" id="1920171"/>
    <lineage>
        <taxon>Bacteria</taxon>
        <taxon>Pseudomonadati</taxon>
        <taxon>Pseudomonadota</taxon>
        <taxon>Gammaproteobacteria</taxon>
        <taxon>Lysobacterales</taxon>
        <taxon>Rhodanobacteraceae</taxon>
        <taxon>Dyella</taxon>
    </lineage>
</organism>
<feature type="transmembrane region" description="Helical" evidence="1">
    <location>
        <begin position="281"/>
        <end position="299"/>
    </location>
</feature>
<dbReference type="Pfam" id="PF01757">
    <property type="entry name" value="Acyl_transf_3"/>
    <property type="match status" value="1"/>
</dbReference>
<evidence type="ECO:0000313" key="3">
    <source>
        <dbReference type="EMBL" id="MFC4525143.1"/>
    </source>
</evidence>
<dbReference type="Proteomes" id="UP001595961">
    <property type="component" value="Unassembled WGS sequence"/>
</dbReference>
<dbReference type="PANTHER" id="PTHR23028:SF53">
    <property type="entry name" value="ACYL_TRANSF_3 DOMAIN-CONTAINING PROTEIN"/>
    <property type="match status" value="1"/>
</dbReference>
<feature type="transmembrane region" description="Helical" evidence="1">
    <location>
        <begin position="339"/>
        <end position="356"/>
    </location>
</feature>
<gene>
    <name evidence="3" type="ORF">ACFO5W_00720</name>
</gene>
<keyword evidence="1" id="KW-1133">Transmembrane helix</keyword>
<proteinExistence type="predicted"/>
<dbReference type="GO" id="GO:0016746">
    <property type="term" value="F:acyltransferase activity"/>
    <property type="evidence" value="ECO:0007669"/>
    <property type="project" value="UniProtKB-KW"/>
</dbReference>
<evidence type="ECO:0000256" key="1">
    <source>
        <dbReference type="SAM" id="Phobius"/>
    </source>
</evidence>
<dbReference type="PANTHER" id="PTHR23028">
    <property type="entry name" value="ACETYLTRANSFERASE"/>
    <property type="match status" value="1"/>
</dbReference>
<feature type="transmembrane region" description="Helical" evidence="1">
    <location>
        <begin position="181"/>
        <end position="199"/>
    </location>
</feature>
<evidence type="ECO:0000259" key="2">
    <source>
        <dbReference type="Pfam" id="PF01757"/>
    </source>
</evidence>
<keyword evidence="3" id="KW-0012">Acyltransferase</keyword>
<protein>
    <submittedName>
        <fullName evidence="3">Acyltransferase family protein</fullName>
        <ecNumber evidence="3">2.3.-.-</ecNumber>
    </submittedName>
</protein>
<accession>A0ABV9BWW4</accession>
<feature type="transmembrane region" description="Helical" evidence="1">
    <location>
        <begin position="122"/>
        <end position="141"/>
    </location>
</feature>
<reference evidence="4" key="1">
    <citation type="journal article" date="2019" name="Int. J. Syst. Evol. Microbiol.">
        <title>The Global Catalogue of Microorganisms (GCM) 10K type strain sequencing project: providing services to taxonomists for standard genome sequencing and annotation.</title>
        <authorList>
            <consortium name="The Broad Institute Genomics Platform"/>
            <consortium name="The Broad Institute Genome Sequencing Center for Infectious Disease"/>
            <person name="Wu L."/>
            <person name="Ma J."/>
        </authorList>
    </citation>
    <scope>NUCLEOTIDE SEQUENCE [LARGE SCALE GENOMIC DNA]</scope>
    <source>
        <strain evidence="4">CCM 4481</strain>
    </source>
</reference>
<feature type="transmembrane region" description="Helical" evidence="1">
    <location>
        <begin position="51"/>
        <end position="75"/>
    </location>
</feature>
<evidence type="ECO:0000313" key="4">
    <source>
        <dbReference type="Proteomes" id="UP001595961"/>
    </source>
</evidence>
<feature type="transmembrane region" description="Helical" evidence="1">
    <location>
        <begin position="376"/>
        <end position="397"/>
    </location>
</feature>
<feature type="transmembrane region" description="Helical" evidence="1">
    <location>
        <begin position="206"/>
        <end position="226"/>
    </location>
</feature>
<comment type="caution">
    <text evidence="3">The sequence shown here is derived from an EMBL/GenBank/DDBJ whole genome shotgun (WGS) entry which is preliminary data.</text>
</comment>
<dbReference type="EC" id="2.3.-.-" evidence="3"/>
<feature type="transmembrane region" description="Helical" evidence="1">
    <location>
        <begin position="81"/>
        <end position="102"/>
    </location>
</feature>